<name>A0A9X0AVQ5_9HELO</name>
<evidence type="ECO:0000313" key="2">
    <source>
        <dbReference type="EMBL" id="KAJ8069580.1"/>
    </source>
</evidence>
<evidence type="ECO:0000313" key="3">
    <source>
        <dbReference type="Proteomes" id="UP001152300"/>
    </source>
</evidence>
<feature type="compositionally biased region" description="Low complexity" evidence="1">
    <location>
        <begin position="1"/>
        <end position="19"/>
    </location>
</feature>
<reference evidence="2" key="1">
    <citation type="submission" date="2022-11" db="EMBL/GenBank/DDBJ databases">
        <title>Genome Resource of Sclerotinia nivalis Strain SnTB1, a Plant Pathogen Isolated from American Ginseng.</title>
        <authorList>
            <person name="Fan S."/>
        </authorList>
    </citation>
    <scope>NUCLEOTIDE SEQUENCE</scope>
    <source>
        <strain evidence="2">SnTB1</strain>
    </source>
</reference>
<dbReference type="AlphaFoldDB" id="A0A9X0AVQ5"/>
<accession>A0A9X0AVQ5</accession>
<feature type="region of interest" description="Disordered" evidence="1">
    <location>
        <begin position="1"/>
        <end position="23"/>
    </location>
</feature>
<keyword evidence="3" id="KW-1185">Reference proteome</keyword>
<sequence length="177" mass="19524">MLILSASSSKENNKSSRSAPDTLSSSVIPVAENAVCISEGIADITQLACPTYVTFGVTHQPRSHEVQLINGVSWNVRYHKAEDICANELCGKKERLSTERPQQHYNAAALPHDSCNVERSAYSTAVDFDVDRRADISADVQEDTYDNGEQGVLTEAERYNRRGYDLVGVGTQFEPQE</sequence>
<dbReference type="Proteomes" id="UP001152300">
    <property type="component" value="Unassembled WGS sequence"/>
</dbReference>
<gene>
    <name evidence="2" type="ORF">OCU04_000019</name>
</gene>
<proteinExistence type="predicted"/>
<evidence type="ECO:0000256" key="1">
    <source>
        <dbReference type="SAM" id="MobiDB-lite"/>
    </source>
</evidence>
<comment type="caution">
    <text evidence="2">The sequence shown here is derived from an EMBL/GenBank/DDBJ whole genome shotgun (WGS) entry which is preliminary data.</text>
</comment>
<dbReference type="OrthoDB" id="3547882at2759"/>
<organism evidence="2 3">
    <name type="scientific">Sclerotinia nivalis</name>
    <dbReference type="NCBI Taxonomy" id="352851"/>
    <lineage>
        <taxon>Eukaryota</taxon>
        <taxon>Fungi</taxon>
        <taxon>Dikarya</taxon>
        <taxon>Ascomycota</taxon>
        <taxon>Pezizomycotina</taxon>
        <taxon>Leotiomycetes</taxon>
        <taxon>Helotiales</taxon>
        <taxon>Sclerotiniaceae</taxon>
        <taxon>Sclerotinia</taxon>
    </lineage>
</organism>
<protein>
    <submittedName>
        <fullName evidence="2">Uncharacterized protein</fullName>
    </submittedName>
</protein>
<dbReference type="EMBL" id="JAPEIS010000001">
    <property type="protein sequence ID" value="KAJ8069580.1"/>
    <property type="molecule type" value="Genomic_DNA"/>
</dbReference>